<dbReference type="EC" id="4.2.1.44" evidence="2"/>
<keyword evidence="3" id="KW-1185">Reference proteome</keyword>
<reference evidence="3" key="1">
    <citation type="submission" date="2016-06" db="EMBL/GenBank/DDBJ databases">
        <authorList>
            <person name="Rodrigo-Torres L."/>
            <person name="Arahal R.D."/>
            <person name="Lucena T."/>
        </authorList>
    </citation>
    <scope>NUCLEOTIDE SEQUENCE [LARGE SCALE GENOMIC DNA]</scope>
    <source>
        <strain evidence="3">CECT8203</strain>
    </source>
</reference>
<dbReference type="Pfam" id="PF01261">
    <property type="entry name" value="AP_endonuc_2"/>
    <property type="match status" value="1"/>
</dbReference>
<dbReference type="RefSeq" id="WP_096994553.1">
    <property type="nucleotide sequence ID" value="NZ_JBHSII010000001.1"/>
</dbReference>
<proteinExistence type="predicted"/>
<name>A0A240ELD2_9VIBR</name>
<organism evidence="2 3">
    <name type="scientific">Vibrio thalassae</name>
    <dbReference type="NCBI Taxonomy" id="1243014"/>
    <lineage>
        <taxon>Bacteria</taxon>
        <taxon>Pseudomonadati</taxon>
        <taxon>Pseudomonadota</taxon>
        <taxon>Gammaproteobacteria</taxon>
        <taxon>Vibrionales</taxon>
        <taxon>Vibrionaceae</taxon>
        <taxon>Vibrio</taxon>
    </lineage>
</organism>
<dbReference type="PANTHER" id="PTHR12110">
    <property type="entry name" value="HYDROXYPYRUVATE ISOMERASE"/>
    <property type="match status" value="1"/>
</dbReference>
<keyword evidence="2" id="KW-0456">Lyase</keyword>
<dbReference type="InterPro" id="IPR013022">
    <property type="entry name" value="Xyl_isomerase-like_TIM-brl"/>
</dbReference>
<feature type="domain" description="Xylose isomerase-like TIM barrel" evidence="1">
    <location>
        <begin position="30"/>
        <end position="290"/>
    </location>
</feature>
<protein>
    <submittedName>
        <fullName evidence="2">Inosose dehydratase</fullName>
        <ecNumber evidence="2">4.2.1.44</ecNumber>
    </submittedName>
</protein>
<dbReference type="InterPro" id="IPR050312">
    <property type="entry name" value="IolE/XylAMocC-like"/>
</dbReference>
<dbReference type="Gene3D" id="3.20.20.150">
    <property type="entry name" value="Divalent-metal-dependent TIM barrel enzymes"/>
    <property type="match status" value="1"/>
</dbReference>
<evidence type="ECO:0000259" key="1">
    <source>
        <dbReference type="Pfam" id="PF01261"/>
    </source>
</evidence>
<dbReference type="Proteomes" id="UP000219336">
    <property type="component" value="Unassembled WGS sequence"/>
</dbReference>
<gene>
    <name evidence="2" type="primary">iolE</name>
    <name evidence="2" type="ORF">VTH8203_03150</name>
</gene>
<dbReference type="GO" id="GO:0050114">
    <property type="term" value="F:myo-inosose-2 dehydratase activity"/>
    <property type="evidence" value="ECO:0007669"/>
    <property type="project" value="UniProtKB-EC"/>
</dbReference>
<evidence type="ECO:0000313" key="3">
    <source>
        <dbReference type="Proteomes" id="UP000219336"/>
    </source>
</evidence>
<evidence type="ECO:0000313" key="2">
    <source>
        <dbReference type="EMBL" id="SNX49502.1"/>
    </source>
</evidence>
<sequence length="301" mass="34211">MRIRLSNAPCSWGIEFADNVNNQPWQNVLAEMSSAGYQATELGPLGYLPTEQNELSAALSSNDLKLVAGTLFDYLHRPEEKQAILEKARWTCQILQQQNARYLVIIDHVCSPRTDEAGQVETASRLDADRWEHMMQTLREVGEICNEHGIVATYHPHAGTFVEYEDEVDKLMQDVPEDLLSLCVDTGHCKYAGIDPAALMRRYAERVKYIHFKDLDPIVHRSSLDNNRDFYQSVSDNIFCPLGKGCVDFDDVKCALEAIDYDGWITVEQDTDLMDVAHVQADATKSREFIEQTFFQNSPKN</sequence>
<accession>A0A240ELD2</accession>
<dbReference type="SUPFAM" id="SSF51658">
    <property type="entry name" value="Xylose isomerase-like"/>
    <property type="match status" value="1"/>
</dbReference>
<dbReference type="OrthoDB" id="9804047at2"/>
<dbReference type="AlphaFoldDB" id="A0A240ELD2"/>
<dbReference type="InterPro" id="IPR036237">
    <property type="entry name" value="Xyl_isomerase-like_sf"/>
</dbReference>
<dbReference type="EMBL" id="OANU01000063">
    <property type="protein sequence ID" value="SNX49502.1"/>
    <property type="molecule type" value="Genomic_DNA"/>
</dbReference>
<dbReference type="PANTHER" id="PTHR12110:SF41">
    <property type="entry name" value="INOSOSE DEHYDRATASE"/>
    <property type="match status" value="1"/>
</dbReference>